<dbReference type="PANTHER" id="PTHR33121:SF70">
    <property type="entry name" value="SIGNALING PROTEIN YKOW"/>
    <property type="match status" value="1"/>
</dbReference>
<dbReference type="SUPFAM" id="SSF141868">
    <property type="entry name" value="EAL domain-like"/>
    <property type="match status" value="1"/>
</dbReference>
<dbReference type="CDD" id="cd01948">
    <property type="entry name" value="EAL"/>
    <property type="match status" value="1"/>
</dbReference>
<feature type="domain" description="EAL" evidence="1">
    <location>
        <begin position="220"/>
        <end position="469"/>
    </location>
</feature>
<dbReference type="GO" id="GO:0071111">
    <property type="term" value="F:cyclic-guanylate-specific phosphodiesterase activity"/>
    <property type="evidence" value="ECO:0007669"/>
    <property type="project" value="InterPro"/>
</dbReference>
<proteinExistence type="predicted"/>
<dbReference type="PANTHER" id="PTHR33121">
    <property type="entry name" value="CYCLIC DI-GMP PHOSPHODIESTERASE PDEF"/>
    <property type="match status" value="1"/>
</dbReference>
<dbReference type="InterPro" id="IPR035919">
    <property type="entry name" value="EAL_sf"/>
</dbReference>
<dbReference type="Pfam" id="PF00563">
    <property type="entry name" value="EAL"/>
    <property type="match status" value="1"/>
</dbReference>
<evidence type="ECO:0000313" key="2">
    <source>
        <dbReference type="EMBL" id="TKG35332.1"/>
    </source>
</evidence>
<protein>
    <submittedName>
        <fullName evidence="2">EAL domain-containing protein</fullName>
    </submittedName>
</protein>
<dbReference type="PROSITE" id="PS50883">
    <property type="entry name" value="EAL"/>
    <property type="match status" value="1"/>
</dbReference>
<dbReference type="SMART" id="SM00052">
    <property type="entry name" value="EAL"/>
    <property type="match status" value="1"/>
</dbReference>
<gene>
    <name evidence="2" type="ORF">FC057_06385</name>
</gene>
<name>A0AB38NUW4_9VIBR</name>
<dbReference type="InterPro" id="IPR050706">
    <property type="entry name" value="Cyclic-di-GMP_PDE-like"/>
</dbReference>
<evidence type="ECO:0000313" key="3">
    <source>
        <dbReference type="Proteomes" id="UP000308018"/>
    </source>
</evidence>
<dbReference type="Proteomes" id="UP000308018">
    <property type="component" value="Unassembled WGS sequence"/>
</dbReference>
<dbReference type="AlphaFoldDB" id="A0AB38NUW4"/>
<dbReference type="EMBL" id="SYVV01000007">
    <property type="protein sequence ID" value="TKG35332.1"/>
    <property type="molecule type" value="Genomic_DNA"/>
</dbReference>
<reference evidence="2 3" key="1">
    <citation type="submission" date="2019-04" db="EMBL/GenBank/DDBJ databases">
        <title>A reverse ecology approach based on a biological definition of microbial populations.</title>
        <authorList>
            <person name="Arevalo P."/>
            <person name="Vaninsberghe D."/>
            <person name="Elsherbini J."/>
            <person name="Gore J."/>
            <person name="Polz M."/>
        </authorList>
    </citation>
    <scope>NUCLEOTIDE SEQUENCE [LARGE SCALE GENOMIC DNA]</scope>
    <source>
        <strain evidence="2 3">10N.222.45.A8</strain>
    </source>
</reference>
<organism evidence="2 3">
    <name type="scientific">Vibrio tasmaniensis</name>
    <dbReference type="NCBI Taxonomy" id="212663"/>
    <lineage>
        <taxon>Bacteria</taxon>
        <taxon>Pseudomonadati</taxon>
        <taxon>Pseudomonadota</taxon>
        <taxon>Gammaproteobacteria</taxon>
        <taxon>Vibrionales</taxon>
        <taxon>Vibrionaceae</taxon>
        <taxon>Vibrio</taxon>
    </lineage>
</organism>
<dbReference type="Gene3D" id="3.20.20.450">
    <property type="entry name" value="EAL domain"/>
    <property type="match status" value="1"/>
</dbReference>
<dbReference type="RefSeq" id="WP_032555056.1">
    <property type="nucleotide sequence ID" value="NZ_MDBP01000073.1"/>
</dbReference>
<accession>A0AB38NUW4</accession>
<evidence type="ECO:0000259" key="1">
    <source>
        <dbReference type="PROSITE" id="PS50883"/>
    </source>
</evidence>
<comment type="caution">
    <text evidence="2">The sequence shown here is derived from an EMBL/GenBank/DDBJ whole genome shotgun (WGS) entry which is preliminary data.</text>
</comment>
<sequence>MLSTVNLLCLFFITLLIICTSFHLKSSEGKKKLSFVQQRLEREQNKQRLKRFFCEETDLPNINYIQEKLLRTNRSTYKIMHVICVGRSADFYKFFDSKTSRIVKTELHHYLSETLSPRVIGLFEDKYIVLVFESDTPWEEKKILEQQQKIQFSLPHEKKVGDKTLTFDYSLASMILSNFDKPQDKNQLFRRMAYSVKKSLQSIDGVYIYNINDYEKNVRTRSVIQALHHDIKKGGTQFELFYQPVVYSMNTSKEYLWEILLRWKRTEFGGPGVFMPLLATEPHLHYSLTIIIFKKIIEYAKNTQDTLPNISVNISHADLSIVDFYDDVMELTKLVPELRSKIIFETVEYSEGLLHSYAKENIIALKGAGFRFAIDDFGCGYSNFNLLSEKYFDFIKLDKSLLQKCQEDIVANETLKFMVKLSERIDVTLIVEGVENPQHLRLLPKKSNILFQGFHFSKPRRLISNVKTG</sequence>
<dbReference type="InterPro" id="IPR001633">
    <property type="entry name" value="EAL_dom"/>
</dbReference>